<dbReference type="Proteomes" id="UP001152747">
    <property type="component" value="Unassembled WGS sequence"/>
</dbReference>
<dbReference type="EC" id="2.7.10.2" evidence="9"/>
<dbReference type="InterPro" id="IPR000719">
    <property type="entry name" value="Prot_kinase_dom"/>
</dbReference>
<evidence type="ECO:0000256" key="10">
    <source>
        <dbReference type="SAM" id="MobiDB-lite"/>
    </source>
</evidence>
<feature type="compositionally biased region" description="Basic residues" evidence="10">
    <location>
        <begin position="447"/>
        <end position="456"/>
    </location>
</feature>
<dbReference type="SMART" id="SM00219">
    <property type="entry name" value="TyrKc"/>
    <property type="match status" value="1"/>
</dbReference>
<evidence type="ECO:0000256" key="6">
    <source>
        <dbReference type="ARBA" id="ARBA00051245"/>
    </source>
</evidence>
<dbReference type="InterPro" id="IPR017441">
    <property type="entry name" value="Protein_kinase_ATP_BS"/>
</dbReference>
<dbReference type="CDD" id="cd00192">
    <property type="entry name" value="PTKc"/>
    <property type="match status" value="1"/>
</dbReference>
<reference evidence="13" key="1">
    <citation type="submission" date="2022-11" db="EMBL/GenBank/DDBJ databases">
        <authorList>
            <person name="Kikuchi T."/>
        </authorList>
    </citation>
    <scope>NUCLEOTIDE SEQUENCE</scope>
    <source>
        <strain evidence="13">PS1010</strain>
    </source>
</reference>
<dbReference type="Pfam" id="PF07714">
    <property type="entry name" value="PK_Tyr_Ser-Thr"/>
    <property type="match status" value="1"/>
</dbReference>
<feature type="region of interest" description="Disordered" evidence="10">
    <location>
        <begin position="430"/>
        <end position="456"/>
    </location>
</feature>
<feature type="compositionally biased region" description="Acidic residues" evidence="10">
    <location>
        <begin position="430"/>
        <end position="441"/>
    </location>
</feature>
<dbReference type="InterPro" id="IPR008266">
    <property type="entry name" value="Tyr_kinase_AS"/>
</dbReference>
<evidence type="ECO:0000256" key="3">
    <source>
        <dbReference type="ARBA" id="ARBA00022777"/>
    </source>
</evidence>
<feature type="binding site" evidence="8">
    <location>
        <position position="154"/>
    </location>
    <ligand>
        <name>ATP</name>
        <dbReference type="ChEBI" id="CHEBI:30616"/>
    </ligand>
</feature>
<dbReference type="EMBL" id="CANHGI010000002">
    <property type="protein sequence ID" value="CAI5442621.1"/>
    <property type="molecule type" value="Genomic_DNA"/>
</dbReference>
<dbReference type="InterPro" id="IPR036860">
    <property type="entry name" value="SH2_dom_sf"/>
</dbReference>
<evidence type="ECO:0000256" key="5">
    <source>
        <dbReference type="ARBA" id="ARBA00023137"/>
    </source>
</evidence>
<dbReference type="GO" id="GO:0004715">
    <property type="term" value="F:non-membrane spanning protein tyrosine kinase activity"/>
    <property type="evidence" value="ECO:0007669"/>
    <property type="project" value="UniProtKB-EC"/>
</dbReference>
<evidence type="ECO:0000259" key="12">
    <source>
        <dbReference type="PROSITE" id="PS50011"/>
    </source>
</evidence>
<protein>
    <recommendedName>
        <fullName evidence="9">Tyrosine-protein kinase</fullName>
        <ecNumber evidence="9">2.7.10.2</ecNumber>
    </recommendedName>
</protein>
<dbReference type="InterPro" id="IPR050198">
    <property type="entry name" value="Non-receptor_tyrosine_kinases"/>
</dbReference>
<dbReference type="Gene3D" id="1.10.510.10">
    <property type="entry name" value="Transferase(Phosphotransferase) domain 1"/>
    <property type="match status" value="1"/>
</dbReference>
<evidence type="ECO:0000256" key="8">
    <source>
        <dbReference type="PROSITE-ProRule" id="PRU10141"/>
    </source>
</evidence>
<comment type="catalytic activity">
    <reaction evidence="6 9">
        <text>L-tyrosyl-[protein] + ATP = O-phospho-L-tyrosyl-[protein] + ADP + H(+)</text>
        <dbReference type="Rhea" id="RHEA:10596"/>
        <dbReference type="Rhea" id="RHEA-COMP:10136"/>
        <dbReference type="Rhea" id="RHEA-COMP:20101"/>
        <dbReference type="ChEBI" id="CHEBI:15378"/>
        <dbReference type="ChEBI" id="CHEBI:30616"/>
        <dbReference type="ChEBI" id="CHEBI:46858"/>
        <dbReference type="ChEBI" id="CHEBI:61978"/>
        <dbReference type="ChEBI" id="CHEBI:456216"/>
        <dbReference type="EC" id="2.7.10.2"/>
    </reaction>
</comment>
<comment type="similarity">
    <text evidence="9">Belongs to the protein kinase superfamily. Tyr protein kinase family.</text>
</comment>
<dbReference type="InterPro" id="IPR000980">
    <property type="entry name" value="SH2"/>
</dbReference>
<keyword evidence="7" id="KW-0727">SH2 domain</keyword>
<gene>
    <name evidence="13" type="ORF">CAMP_LOCUS5258</name>
</gene>
<evidence type="ECO:0000259" key="11">
    <source>
        <dbReference type="PROSITE" id="PS50001"/>
    </source>
</evidence>
<dbReference type="InterPro" id="IPR001245">
    <property type="entry name" value="Ser-Thr/Tyr_kinase_cat_dom"/>
</dbReference>
<keyword evidence="2 8" id="KW-0547">Nucleotide-binding</keyword>
<evidence type="ECO:0000256" key="2">
    <source>
        <dbReference type="ARBA" id="ARBA00022741"/>
    </source>
</evidence>
<dbReference type="SUPFAM" id="SSF56112">
    <property type="entry name" value="Protein kinase-like (PK-like)"/>
    <property type="match status" value="1"/>
</dbReference>
<dbReference type="OrthoDB" id="4062651at2759"/>
<dbReference type="Gene3D" id="3.30.505.10">
    <property type="entry name" value="SH2 domain"/>
    <property type="match status" value="1"/>
</dbReference>
<dbReference type="PROSITE" id="PS50001">
    <property type="entry name" value="SH2"/>
    <property type="match status" value="1"/>
</dbReference>
<dbReference type="AlphaFoldDB" id="A0A9P1ICN3"/>
<keyword evidence="4 8" id="KW-0067">ATP-binding</keyword>
<dbReference type="SUPFAM" id="SSF55550">
    <property type="entry name" value="SH2 domain"/>
    <property type="match status" value="1"/>
</dbReference>
<dbReference type="GO" id="GO:0005524">
    <property type="term" value="F:ATP binding"/>
    <property type="evidence" value="ECO:0007669"/>
    <property type="project" value="UniProtKB-UniRule"/>
</dbReference>
<evidence type="ECO:0000313" key="13">
    <source>
        <dbReference type="EMBL" id="CAI5442621.1"/>
    </source>
</evidence>
<dbReference type="PANTHER" id="PTHR24418">
    <property type="entry name" value="TYROSINE-PROTEIN KINASE"/>
    <property type="match status" value="1"/>
</dbReference>
<evidence type="ECO:0000256" key="1">
    <source>
        <dbReference type="ARBA" id="ARBA00022679"/>
    </source>
</evidence>
<dbReference type="CDD" id="cd00173">
    <property type="entry name" value="SH2"/>
    <property type="match status" value="1"/>
</dbReference>
<feature type="domain" description="SH2" evidence="11">
    <location>
        <begin position="16"/>
        <end position="111"/>
    </location>
</feature>
<accession>A0A9P1ICN3</accession>
<comment type="caution">
    <text evidence="13">The sequence shown here is derived from an EMBL/GenBank/DDBJ whole genome shotgun (WGS) entry which is preliminary data.</text>
</comment>
<name>A0A9P1ICN3_9PELO</name>
<dbReference type="PROSITE" id="PS00109">
    <property type="entry name" value="PROTEIN_KINASE_TYR"/>
    <property type="match status" value="1"/>
</dbReference>
<keyword evidence="5 9" id="KW-0829">Tyrosine-protein kinase</keyword>
<organism evidence="13 14">
    <name type="scientific">Caenorhabditis angaria</name>
    <dbReference type="NCBI Taxonomy" id="860376"/>
    <lineage>
        <taxon>Eukaryota</taxon>
        <taxon>Metazoa</taxon>
        <taxon>Ecdysozoa</taxon>
        <taxon>Nematoda</taxon>
        <taxon>Chromadorea</taxon>
        <taxon>Rhabditida</taxon>
        <taxon>Rhabditina</taxon>
        <taxon>Rhabditomorpha</taxon>
        <taxon>Rhabditoidea</taxon>
        <taxon>Rhabditidae</taxon>
        <taxon>Peloderinae</taxon>
        <taxon>Caenorhabditis</taxon>
    </lineage>
</organism>
<feature type="domain" description="Protein kinase" evidence="12">
    <location>
        <begin position="126"/>
        <end position="391"/>
    </location>
</feature>
<keyword evidence="3 9" id="KW-0418">Kinase</keyword>
<dbReference type="PROSITE" id="PS00107">
    <property type="entry name" value="PROTEIN_KINASE_ATP"/>
    <property type="match status" value="1"/>
</dbReference>
<evidence type="ECO:0000256" key="4">
    <source>
        <dbReference type="ARBA" id="ARBA00022840"/>
    </source>
</evidence>
<dbReference type="SMART" id="SM00252">
    <property type="entry name" value="SH2"/>
    <property type="match status" value="1"/>
</dbReference>
<evidence type="ECO:0000256" key="7">
    <source>
        <dbReference type="PROSITE-ProRule" id="PRU00191"/>
    </source>
</evidence>
<proteinExistence type="inferred from homology"/>
<keyword evidence="14" id="KW-1185">Reference proteome</keyword>
<sequence>MVKPKKETKKYNEQSYYWGYISEAEAEQGLKGCEAGRFLVRSHYSSQATSVWLCFVSIVREKPKVVHRAITPIGKQFVLDGKQDKCSAIHEVVCFYQDHVIGNGHKLAKGVPRPTWFLRNCHIKVEQNATVLGGGNFSTVVMGKYRNQDVAVKKLISSEDKILKEKEDLMKEARTMALLKHPYIIKFHGVSIDTMPPMILMELMAGGLLSHLKEEGPKIEKGEKVLYCWQLASALAFVAEKKMVHRDIAARNCLFNVYGILKLTDFGLSDTETNLIAYCTSNDQMPVRWMAPEATLPTATFNEKTDVWSFAVVCGEIFGNGTEPLSHFSDNKDIMEALLKAMKIPPQPNELHRSCPETPPEVAINQKNCWEIDQNLRPTFSDLAQRFDKLLKNMYPPPLLEDMSTSKMKRVKPLTIAEYELLNKYHLDSENDDYFDDDDEAMSTPAQRRKMNRKQK</sequence>
<dbReference type="InterPro" id="IPR020635">
    <property type="entry name" value="Tyr_kinase_cat_dom"/>
</dbReference>
<dbReference type="PROSITE" id="PS50011">
    <property type="entry name" value="PROTEIN_KINASE_DOM"/>
    <property type="match status" value="1"/>
</dbReference>
<dbReference type="InterPro" id="IPR011009">
    <property type="entry name" value="Kinase-like_dom_sf"/>
</dbReference>
<evidence type="ECO:0000256" key="9">
    <source>
        <dbReference type="RuleBase" id="RU362096"/>
    </source>
</evidence>
<keyword evidence="1 9" id="KW-0808">Transferase</keyword>
<evidence type="ECO:0000313" key="14">
    <source>
        <dbReference type="Proteomes" id="UP001152747"/>
    </source>
</evidence>